<feature type="binding site" evidence="15">
    <location>
        <position position="333"/>
    </location>
    <ligand>
        <name>Zn(2+)</name>
        <dbReference type="ChEBI" id="CHEBI:29105"/>
        <note>catalytic</note>
    </ligand>
</feature>
<accession>R6TIC3</accession>
<evidence type="ECO:0000256" key="11">
    <source>
        <dbReference type="ARBA" id="ARBA00032005"/>
    </source>
</evidence>
<comment type="function">
    <text evidence="2">This enzyme scavenges exogenous and endogenous cytidine and 2'-deoxycytidine for UMP synthesis.</text>
</comment>
<feature type="active site" description="Proton donor" evidence="14">
    <location>
        <position position="298"/>
    </location>
</feature>
<feature type="binding site" evidence="15">
    <location>
        <position position="336"/>
    </location>
    <ligand>
        <name>Zn(2+)</name>
        <dbReference type="ChEBI" id="CHEBI:29105"/>
        <note>catalytic</note>
    </ligand>
</feature>
<dbReference type="NCBIfam" id="NF003766">
    <property type="entry name" value="PRK05362.1"/>
    <property type="match status" value="1"/>
</dbReference>
<dbReference type="EMBL" id="CBFW010000150">
    <property type="protein sequence ID" value="CDC73183.1"/>
    <property type="molecule type" value="Genomic_DNA"/>
</dbReference>
<evidence type="ECO:0000256" key="14">
    <source>
        <dbReference type="PIRSR" id="PIRSR606262-1"/>
    </source>
</evidence>
<dbReference type="InterPro" id="IPR017850">
    <property type="entry name" value="Alkaline_phosphatase_core_sf"/>
</dbReference>
<dbReference type="GO" id="GO:0008270">
    <property type="term" value="F:zinc ion binding"/>
    <property type="evidence" value="ECO:0007669"/>
    <property type="project" value="InterPro"/>
</dbReference>
<keyword evidence="10" id="KW-0464">Manganese</keyword>
<evidence type="ECO:0000256" key="1">
    <source>
        <dbReference type="ARBA" id="ARBA00001947"/>
    </source>
</evidence>
<dbReference type="Pfam" id="PF01676">
    <property type="entry name" value="Metalloenzyme"/>
    <property type="match status" value="1"/>
</dbReference>
<comment type="catalytic activity">
    <reaction evidence="13">
        <text>cytidine + H2O + H(+) = uridine + NH4(+)</text>
        <dbReference type="Rhea" id="RHEA:16069"/>
        <dbReference type="ChEBI" id="CHEBI:15377"/>
        <dbReference type="ChEBI" id="CHEBI:15378"/>
        <dbReference type="ChEBI" id="CHEBI:16704"/>
        <dbReference type="ChEBI" id="CHEBI:17562"/>
        <dbReference type="ChEBI" id="CHEBI:28938"/>
        <dbReference type="EC" id="3.5.4.5"/>
    </reaction>
</comment>
<protein>
    <recommendedName>
        <fullName evidence="6">Cytidine deaminase</fullName>
        <ecNumber evidence="5">3.5.4.5</ecNumber>
    </recommendedName>
    <alternativeName>
        <fullName evidence="11">Cytidine aminohydrolase</fullName>
    </alternativeName>
</protein>
<dbReference type="GO" id="GO:0009117">
    <property type="term" value="P:nucleotide metabolic process"/>
    <property type="evidence" value="ECO:0007669"/>
    <property type="project" value="InterPro"/>
</dbReference>
<evidence type="ECO:0000256" key="7">
    <source>
        <dbReference type="ARBA" id="ARBA00022723"/>
    </source>
</evidence>
<dbReference type="PANTHER" id="PTHR21110">
    <property type="entry name" value="PHOSPHOPENTOMUTASE"/>
    <property type="match status" value="1"/>
</dbReference>
<evidence type="ECO:0000256" key="5">
    <source>
        <dbReference type="ARBA" id="ARBA00012783"/>
    </source>
</evidence>
<dbReference type="PANTHER" id="PTHR21110:SF0">
    <property type="entry name" value="PHOSPHOPENTOMUTASE"/>
    <property type="match status" value="1"/>
</dbReference>
<dbReference type="GO" id="GO:0008973">
    <property type="term" value="F:phosphopentomutase activity"/>
    <property type="evidence" value="ECO:0007669"/>
    <property type="project" value="InterPro"/>
</dbReference>
<dbReference type="InterPro" id="IPR002125">
    <property type="entry name" value="CMP_dCMP_dom"/>
</dbReference>
<feature type="domain" description="CMP/dCMP-type deaminase" evidence="16">
    <location>
        <begin position="244"/>
        <end position="374"/>
    </location>
</feature>
<keyword evidence="9 15" id="KW-0862">Zinc</keyword>
<keyword evidence="7 15" id="KW-0479">Metal-binding</keyword>
<dbReference type="InterPro" id="IPR006262">
    <property type="entry name" value="Cyt_deam_tetra"/>
</dbReference>
<dbReference type="GO" id="GO:0000287">
    <property type="term" value="F:magnesium ion binding"/>
    <property type="evidence" value="ECO:0007669"/>
    <property type="project" value="InterPro"/>
</dbReference>
<dbReference type="EC" id="3.5.4.5" evidence="5"/>
<name>R6TIC3_9BACT</name>
<dbReference type="GO" id="GO:0072527">
    <property type="term" value="P:pyrimidine-containing compound metabolic process"/>
    <property type="evidence" value="ECO:0007669"/>
    <property type="project" value="UniProtKB-ARBA"/>
</dbReference>
<evidence type="ECO:0000313" key="18">
    <source>
        <dbReference type="Proteomes" id="UP000017938"/>
    </source>
</evidence>
<dbReference type="AlphaFoldDB" id="R6TIC3"/>
<organism evidence="17 18">
    <name type="scientific">Candidatus Colimorpha enterica</name>
    <dbReference type="NCBI Taxonomy" id="3083063"/>
    <lineage>
        <taxon>Bacteria</taxon>
        <taxon>Pseudomonadati</taxon>
        <taxon>Bacteroidota</taxon>
        <taxon>Bacteroidia</taxon>
        <taxon>Bacteroidales</taxon>
        <taxon>Candidatus Colimorpha</taxon>
    </lineage>
</organism>
<feature type="binding site" evidence="15">
    <location>
        <position position="296"/>
    </location>
    <ligand>
        <name>Zn(2+)</name>
        <dbReference type="ChEBI" id="CHEBI:29105"/>
        <note>catalytic</note>
    </ligand>
</feature>
<dbReference type="InterPro" id="IPR024052">
    <property type="entry name" value="Phosphopentomutase_DeoB_cap_sf"/>
</dbReference>
<dbReference type="STRING" id="1263015.BN580_01170"/>
<dbReference type="InterPro" id="IPR016193">
    <property type="entry name" value="Cytidine_deaminase-like"/>
</dbReference>
<evidence type="ECO:0000256" key="4">
    <source>
        <dbReference type="ARBA" id="ARBA00010373"/>
    </source>
</evidence>
<dbReference type="SUPFAM" id="SSF53927">
    <property type="entry name" value="Cytidine deaminase-like"/>
    <property type="match status" value="1"/>
</dbReference>
<evidence type="ECO:0000256" key="12">
    <source>
        <dbReference type="ARBA" id="ARBA00049252"/>
    </source>
</evidence>
<keyword evidence="8" id="KW-0378">Hydrolase</keyword>
<evidence type="ECO:0000259" key="16">
    <source>
        <dbReference type="PROSITE" id="PS51747"/>
    </source>
</evidence>
<dbReference type="NCBIfam" id="TIGR01354">
    <property type="entry name" value="cyt_deam_tetra"/>
    <property type="match status" value="1"/>
</dbReference>
<dbReference type="GO" id="GO:0005829">
    <property type="term" value="C:cytosol"/>
    <property type="evidence" value="ECO:0007669"/>
    <property type="project" value="TreeGrafter"/>
</dbReference>
<comment type="catalytic activity">
    <reaction evidence="12">
        <text>2'-deoxycytidine + H2O + H(+) = 2'-deoxyuridine + NH4(+)</text>
        <dbReference type="Rhea" id="RHEA:13433"/>
        <dbReference type="ChEBI" id="CHEBI:15377"/>
        <dbReference type="ChEBI" id="CHEBI:15378"/>
        <dbReference type="ChEBI" id="CHEBI:15698"/>
        <dbReference type="ChEBI" id="CHEBI:16450"/>
        <dbReference type="ChEBI" id="CHEBI:28938"/>
        <dbReference type="EC" id="3.5.4.5"/>
    </reaction>
</comment>
<dbReference type="SUPFAM" id="SSF143856">
    <property type="entry name" value="DeoB insert domain-like"/>
    <property type="match status" value="1"/>
</dbReference>
<dbReference type="InterPro" id="IPR016192">
    <property type="entry name" value="APOBEC/CMP_deaminase_Zn-bd"/>
</dbReference>
<dbReference type="PROSITE" id="PS51747">
    <property type="entry name" value="CYT_DCMP_DEAMINASES_2"/>
    <property type="match status" value="1"/>
</dbReference>
<comment type="similarity">
    <text evidence="4">Belongs to the phosphopentomutase family.</text>
</comment>
<comment type="cofactor">
    <cofactor evidence="1 15">
        <name>Zn(2+)</name>
        <dbReference type="ChEBI" id="CHEBI:29105"/>
    </cofactor>
</comment>
<dbReference type="PROSITE" id="PS00903">
    <property type="entry name" value="CYT_DCMP_DEAMINASES_1"/>
    <property type="match status" value="1"/>
</dbReference>
<dbReference type="SUPFAM" id="SSF53649">
    <property type="entry name" value="Alkaline phosphatase-like"/>
    <property type="match status" value="1"/>
</dbReference>
<dbReference type="CDD" id="cd16009">
    <property type="entry name" value="PPM"/>
    <property type="match status" value="1"/>
</dbReference>
<evidence type="ECO:0000256" key="13">
    <source>
        <dbReference type="ARBA" id="ARBA00049558"/>
    </source>
</evidence>
<dbReference type="Gene3D" id="3.40.140.10">
    <property type="entry name" value="Cytidine Deaminase, domain 2"/>
    <property type="match status" value="1"/>
</dbReference>
<dbReference type="FunFam" id="3.40.140.10:FF:000008">
    <property type="entry name" value="Cytidine deaminase"/>
    <property type="match status" value="1"/>
</dbReference>
<evidence type="ECO:0000256" key="2">
    <source>
        <dbReference type="ARBA" id="ARBA00003949"/>
    </source>
</evidence>
<dbReference type="Proteomes" id="UP000017938">
    <property type="component" value="Unassembled WGS sequence"/>
</dbReference>
<gene>
    <name evidence="17" type="ORF">BN580_01170</name>
</gene>
<dbReference type="CDD" id="cd01283">
    <property type="entry name" value="cytidine_deaminase"/>
    <property type="match status" value="1"/>
</dbReference>
<dbReference type="InterPro" id="IPR010045">
    <property type="entry name" value="DeoB"/>
</dbReference>
<proteinExistence type="inferred from homology"/>
<evidence type="ECO:0000313" key="17">
    <source>
        <dbReference type="EMBL" id="CDC73183.1"/>
    </source>
</evidence>
<evidence type="ECO:0000256" key="15">
    <source>
        <dbReference type="PIRSR" id="PIRSR606262-3"/>
    </source>
</evidence>
<evidence type="ECO:0000256" key="10">
    <source>
        <dbReference type="ARBA" id="ARBA00023211"/>
    </source>
</evidence>
<comment type="caution">
    <text evidence="17">The sequence shown here is derived from an EMBL/GenBank/DDBJ whole genome shotgun (WGS) entry which is preliminary data.</text>
</comment>
<dbReference type="Gene3D" id="3.30.70.1250">
    <property type="entry name" value="Phosphopentomutase"/>
    <property type="match status" value="1"/>
</dbReference>
<evidence type="ECO:0000256" key="3">
    <source>
        <dbReference type="ARBA" id="ARBA00006576"/>
    </source>
</evidence>
<evidence type="ECO:0000256" key="8">
    <source>
        <dbReference type="ARBA" id="ARBA00022801"/>
    </source>
</evidence>
<dbReference type="NCBIfam" id="NF004064">
    <property type="entry name" value="PRK05578.1"/>
    <property type="match status" value="1"/>
</dbReference>
<dbReference type="InterPro" id="IPR006124">
    <property type="entry name" value="Metalloenzyme"/>
</dbReference>
<sequence>MIVYTSADSVYQAAAHTDVIPLEKLYDYCRTARRILTGKNAVGRVIARPFVGEYPDYRRTSDRHDFALEPTGTTMLDILKSAGLETVAIGKISDIFAGRGVTERIPTVSNDDGMKKTDEVAERDFTGLCFVNLVDFDSKYGHRNDIDGYARAISEFDLWLGGLMKKMRDSDLLIITADHGCDPATASTDHSREYIPVLACANGIIPKNIGTRGTYADIGKTVLSLFGLENTLPGRDFSGDIVTVPYRSLVSSAEGAMKMSYSPYSRFRVGAALLCRDGKVYTGCNIESAAFSPTVCAERTALVKAVSEGEREFLAIAVAGGKNGVINGICTPCGVCRQFLSELCGDIDVVLSDGNGEFTVKRLSELLPDSFSDAGFIDDGGKTE</sequence>
<dbReference type="Pfam" id="PF00383">
    <property type="entry name" value="dCMP_cyt_deam_1"/>
    <property type="match status" value="1"/>
</dbReference>
<evidence type="ECO:0000256" key="6">
    <source>
        <dbReference type="ARBA" id="ARBA00018266"/>
    </source>
</evidence>
<dbReference type="Gene3D" id="3.40.720.10">
    <property type="entry name" value="Alkaline Phosphatase, subunit A"/>
    <property type="match status" value="1"/>
</dbReference>
<comment type="similarity">
    <text evidence="3">Belongs to the cytidine and deoxycytidylate deaminase family.</text>
</comment>
<reference evidence="17" key="1">
    <citation type="submission" date="2012-11" db="EMBL/GenBank/DDBJ databases">
        <title>Dependencies among metagenomic species, viruses, plasmids and units of genetic variation.</title>
        <authorList>
            <person name="Nielsen H.B."/>
            <person name="Almeida M."/>
            <person name="Juncker A.S."/>
            <person name="Rasmussen S."/>
            <person name="Li J."/>
            <person name="Sunagawa S."/>
            <person name="Plichta D."/>
            <person name="Gautier L."/>
            <person name="Le Chatelier E."/>
            <person name="Peletier E."/>
            <person name="Bonde I."/>
            <person name="Nielsen T."/>
            <person name="Manichanh C."/>
            <person name="Arumugam M."/>
            <person name="Batto J."/>
            <person name="Santos M.B.Q.D."/>
            <person name="Blom N."/>
            <person name="Borruel N."/>
            <person name="Burgdorf K.S."/>
            <person name="Boumezbeur F."/>
            <person name="Casellas F."/>
            <person name="Dore J."/>
            <person name="Guarner F."/>
            <person name="Hansen T."/>
            <person name="Hildebrand F."/>
            <person name="Kaas R.S."/>
            <person name="Kennedy S."/>
            <person name="Kristiansen K."/>
            <person name="Kultima J.R."/>
            <person name="Leonard P."/>
            <person name="Levenez F."/>
            <person name="Lund O."/>
            <person name="Moumen B."/>
            <person name="Le Paslier D."/>
            <person name="Pons N."/>
            <person name="Pedersen O."/>
            <person name="Prifti E."/>
            <person name="Qin J."/>
            <person name="Raes J."/>
            <person name="Tap J."/>
            <person name="Tims S."/>
            <person name="Ussery D.W."/>
            <person name="Yamada T."/>
            <person name="MetaHit consortium"/>
            <person name="Renault P."/>
            <person name="Sicheritz-Ponten T."/>
            <person name="Bork P."/>
            <person name="Wang J."/>
            <person name="Brunak S."/>
            <person name="Ehrlich S.D."/>
        </authorList>
    </citation>
    <scope>NUCLEOTIDE SEQUENCE [LARGE SCALE GENOMIC DNA]</scope>
</reference>
<evidence type="ECO:0000256" key="9">
    <source>
        <dbReference type="ARBA" id="ARBA00022833"/>
    </source>
</evidence>
<dbReference type="GO" id="GO:0004126">
    <property type="term" value="F:cytidine deaminase activity"/>
    <property type="evidence" value="ECO:0007669"/>
    <property type="project" value="UniProtKB-EC"/>
</dbReference>
<dbReference type="GO" id="GO:0043094">
    <property type="term" value="P:metabolic compound salvage"/>
    <property type="evidence" value="ECO:0007669"/>
    <property type="project" value="InterPro"/>
</dbReference>